<accession>A0ABY7D9M9</accession>
<organism evidence="1 2">
    <name type="scientific">Puccinia triticina</name>
    <dbReference type="NCBI Taxonomy" id="208348"/>
    <lineage>
        <taxon>Eukaryota</taxon>
        <taxon>Fungi</taxon>
        <taxon>Dikarya</taxon>
        <taxon>Basidiomycota</taxon>
        <taxon>Pucciniomycotina</taxon>
        <taxon>Pucciniomycetes</taxon>
        <taxon>Pucciniales</taxon>
        <taxon>Pucciniaceae</taxon>
        <taxon>Puccinia</taxon>
    </lineage>
</organism>
<proteinExistence type="predicted"/>
<dbReference type="RefSeq" id="XP_053028275.1">
    <property type="nucleotide sequence ID" value="XM_053164294.1"/>
</dbReference>
<evidence type="ECO:0000313" key="1">
    <source>
        <dbReference type="EMBL" id="WAQ92720.1"/>
    </source>
</evidence>
<name>A0ABY7D9M9_9BASI</name>
<dbReference type="GeneID" id="77805189"/>
<dbReference type="EMBL" id="CP110437">
    <property type="protein sequence ID" value="WAQ92720.1"/>
    <property type="molecule type" value="Genomic_DNA"/>
</dbReference>
<sequence>MPCKPYRQKLLEGVETTLVASLWKMKIIEQKSKAILTNPSHQLSFNLLITAILLIKKILLKNLLLVNLNVALVTFQLRKSAIILHSIMVKNKLNGWKNQVSIVLNLIDEVSLAQYSVPRIPRP</sequence>
<gene>
    <name evidence="1" type="ORF">PtA15_17A202</name>
</gene>
<dbReference type="Proteomes" id="UP001164743">
    <property type="component" value="Chromosome 17A"/>
</dbReference>
<protein>
    <submittedName>
        <fullName evidence="1">Uncharacterized protein</fullName>
    </submittedName>
</protein>
<reference evidence="1" key="1">
    <citation type="submission" date="2022-10" db="EMBL/GenBank/DDBJ databases">
        <title>Puccinia triticina Genome sequencing and assembly.</title>
        <authorList>
            <person name="Li C."/>
        </authorList>
    </citation>
    <scope>NUCLEOTIDE SEQUENCE</scope>
    <source>
        <strain evidence="1">Pt15</strain>
    </source>
</reference>
<evidence type="ECO:0000313" key="2">
    <source>
        <dbReference type="Proteomes" id="UP001164743"/>
    </source>
</evidence>
<keyword evidence="2" id="KW-1185">Reference proteome</keyword>